<comment type="caution">
    <text evidence="1">The sequence shown here is derived from an EMBL/GenBank/DDBJ whole genome shotgun (WGS) entry which is preliminary data.</text>
</comment>
<protein>
    <submittedName>
        <fullName evidence="1">Phage major tail, phi13 family protein</fullName>
    </submittedName>
</protein>
<dbReference type="RefSeq" id="WP_021433018.1">
    <property type="nucleotide sequence ID" value="NZ_AVNC01000015.1"/>
</dbReference>
<dbReference type="PATRIC" id="fig|1233171.3.peg.1744"/>
<dbReference type="Proteomes" id="UP000015688">
    <property type="component" value="Unassembled WGS sequence"/>
</dbReference>
<dbReference type="InterPro" id="IPR006490">
    <property type="entry name" value="Maj_tail_phi13"/>
</dbReference>
<reference evidence="1 2" key="1">
    <citation type="submission" date="2013-06" db="EMBL/GenBank/DDBJ databases">
        <authorList>
            <person name="Walk S."/>
            <person name="Aronoff D."/>
            <person name="Young V.Y."/>
            <person name="Marsh J."/>
            <person name="Harrison L."/>
            <person name="Daugherty S.C."/>
            <person name="Shefchek K.A."/>
            <person name="Hine E.E."/>
            <person name="Tallon L.J."/>
            <person name="Sadzewicz L.K."/>
            <person name="Rasko D.A."/>
        </authorList>
    </citation>
    <scope>NUCLEOTIDE SEQUENCE [LARGE SCALE GENOMIC DNA]</scope>
    <source>
        <strain evidence="1 2">ATCC 638</strain>
    </source>
</reference>
<dbReference type="AlphaFoldDB" id="T4VP51"/>
<dbReference type="NCBIfam" id="TIGR01603">
    <property type="entry name" value="maj_tail_phi13"/>
    <property type="match status" value="1"/>
</dbReference>
<dbReference type="EMBL" id="AVNC01000015">
    <property type="protein sequence ID" value="EQK42910.1"/>
    <property type="molecule type" value="Genomic_DNA"/>
</dbReference>
<gene>
    <name evidence="1" type="ORF">C672_1854</name>
</gene>
<dbReference type="GeneID" id="67472699"/>
<accession>T4VP51</accession>
<proteinExistence type="predicted"/>
<sequence length="181" mass="20628">MYKDKILYGLNKIHYCKKDSIIKHIKGALDIEVILSQEYEYKKKCGHDAIRFNAPIRGKGKLTLLGLTLEEQADLLGYKYENGELAVGSNPTPPNVSLLFARKRADGGELYTVLYNCIFENSNITGLTKTGDFEEQTLTLSFDVLYDFKRKWTYFVLDNKVGNQNKVNNFFKQIQVPGGNN</sequence>
<organism evidence="1 2">
    <name type="scientific">Paraclostridium bifermentans ATCC 638 = DSM 14991</name>
    <dbReference type="NCBI Taxonomy" id="1233171"/>
    <lineage>
        <taxon>Bacteria</taxon>
        <taxon>Bacillati</taxon>
        <taxon>Bacillota</taxon>
        <taxon>Clostridia</taxon>
        <taxon>Peptostreptococcales</taxon>
        <taxon>Peptostreptococcaceae</taxon>
        <taxon>Paraclostridium</taxon>
    </lineage>
</organism>
<evidence type="ECO:0000313" key="2">
    <source>
        <dbReference type="Proteomes" id="UP000015688"/>
    </source>
</evidence>
<evidence type="ECO:0000313" key="1">
    <source>
        <dbReference type="EMBL" id="EQK42910.1"/>
    </source>
</evidence>
<name>T4VP51_PARBF</name>